<sequence length="124" mass="14416">MRLRRSRLEGFFHKKMTVKKDKEGSTSEEYGAASSVTGESWPASGKVQAEQYGQRLNYIRNIRIQGSYKIQTDEKGRLHYILEDGTDMEERDGICLYVAADQLPDYRIISIKPYRFLTMEVEKI</sequence>
<name>A0A564VX84_9FIRM</name>
<keyword evidence="2" id="KW-1185">Reference proteome</keyword>
<dbReference type="EMBL" id="CABHNW010000073">
    <property type="protein sequence ID" value="VUX37304.1"/>
    <property type="molecule type" value="Genomic_DNA"/>
</dbReference>
<proteinExistence type="predicted"/>
<accession>A0A564VX84</accession>
<protein>
    <submittedName>
        <fullName evidence="1">Uncharacterized protein</fullName>
    </submittedName>
</protein>
<evidence type="ECO:0000313" key="2">
    <source>
        <dbReference type="Proteomes" id="UP000408482"/>
    </source>
</evidence>
<gene>
    <name evidence="1" type="ORF">RSSSTS7063_03114</name>
</gene>
<dbReference type="AlphaFoldDB" id="A0A564VX84"/>
<evidence type="ECO:0000313" key="1">
    <source>
        <dbReference type="EMBL" id="VUX37304.1"/>
    </source>
</evidence>
<organism evidence="1 2">
    <name type="scientific">Blautia luti</name>
    <dbReference type="NCBI Taxonomy" id="89014"/>
    <lineage>
        <taxon>Bacteria</taxon>
        <taxon>Bacillati</taxon>
        <taxon>Bacillota</taxon>
        <taxon>Clostridia</taxon>
        <taxon>Lachnospirales</taxon>
        <taxon>Lachnospiraceae</taxon>
        <taxon>Blautia</taxon>
    </lineage>
</organism>
<dbReference type="RefSeq" id="WP_144093652.1">
    <property type="nucleotide sequence ID" value="NZ_CABHMX010000018.1"/>
</dbReference>
<reference evidence="1 2" key="1">
    <citation type="submission" date="2019-07" db="EMBL/GenBank/DDBJ databases">
        <authorList>
            <person name="Hibberd C M."/>
            <person name="Gehrig L. J."/>
            <person name="Chang H.-W."/>
            <person name="Venkatesh S."/>
        </authorList>
    </citation>
    <scope>NUCLEOTIDE SEQUENCE [LARGE SCALE GENOMIC DNA]</scope>
    <source>
        <strain evidence="1">Blautia_luti_SSTS_Bg7063</strain>
    </source>
</reference>
<dbReference type="Proteomes" id="UP000408482">
    <property type="component" value="Unassembled WGS sequence"/>
</dbReference>